<dbReference type="Gramene" id="ONK62123">
    <property type="protein sequence ID" value="ONK62123"/>
    <property type="gene ID" value="A4U43_C07F590"/>
</dbReference>
<feature type="compositionally biased region" description="Basic and acidic residues" evidence="1">
    <location>
        <begin position="68"/>
        <end position="81"/>
    </location>
</feature>
<proteinExistence type="predicted"/>
<gene>
    <name evidence="2" type="ORF">A4U43_C07F590</name>
</gene>
<dbReference type="EMBL" id="CM007387">
    <property type="protein sequence ID" value="ONK62123.1"/>
    <property type="molecule type" value="Genomic_DNA"/>
</dbReference>
<evidence type="ECO:0000313" key="2">
    <source>
        <dbReference type="EMBL" id="ONK62123.1"/>
    </source>
</evidence>
<evidence type="ECO:0000313" key="3">
    <source>
        <dbReference type="Proteomes" id="UP000243459"/>
    </source>
</evidence>
<accession>A0A5P1E8R2</accession>
<sequence length="146" mass="16505">MSMIPRFARLGLGFPNRSSNGSVIDPFLDFPPSLSGSGHNTVYIPPPPTNESRRSPAPTSTGRRLQRRMWERKREEEEKTDMWHRLERAAGGSTRQVQAARRNAKVDQVEGCDGDELLTRPWPKVVEKKKDVKSIEHLWLISGEGG</sequence>
<name>A0A5P1E8R2_ASPOF</name>
<feature type="region of interest" description="Disordered" evidence="1">
    <location>
        <begin position="37"/>
        <end position="81"/>
    </location>
</feature>
<reference evidence="3" key="1">
    <citation type="journal article" date="2017" name="Nat. Commun.">
        <title>The asparagus genome sheds light on the origin and evolution of a young Y chromosome.</title>
        <authorList>
            <person name="Harkess A."/>
            <person name="Zhou J."/>
            <person name="Xu C."/>
            <person name="Bowers J.E."/>
            <person name="Van der Hulst R."/>
            <person name="Ayyampalayam S."/>
            <person name="Mercati F."/>
            <person name="Riccardi P."/>
            <person name="McKain M.R."/>
            <person name="Kakrana A."/>
            <person name="Tang H."/>
            <person name="Ray J."/>
            <person name="Groenendijk J."/>
            <person name="Arikit S."/>
            <person name="Mathioni S.M."/>
            <person name="Nakano M."/>
            <person name="Shan H."/>
            <person name="Telgmann-Rauber A."/>
            <person name="Kanno A."/>
            <person name="Yue Z."/>
            <person name="Chen H."/>
            <person name="Li W."/>
            <person name="Chen Y."/>
            <person name="Xu X."/>
            <person name="Zhang Y."/>
            <person name="Luo S."/>
            <person name="Chen H."/>
            <person name="Gao J."/>
            <person name="Mao Z."/>
            <person name="Pires J.C."/>
            <person name="Luo M."/>
            <person name="Kudrna D."/>
            <person name="Wing R.A."/>
            <person name="Meyers B.C."/>
            <person name="Yi K."/>
            <person name="Kong H."/>
            <person name="Lavrijsen P."/>
            <person name="Sunseri F."/>
            <person name="Falavigna A."/>
            <person name="Ye Y."/>
            <person name="Leebens-Mack J.H."/>
            <person name="Chen G."/>
        </authorList>
    </citation>
    <scope>NUCLEOTIDE SEQUENCE [LARGE SCALE GENOMIC DNA]</scope>
    <source>
        <strain evidence="3">cv. DH0086</strain>
    </source>
</reference>
<keyword evidence="3" id="KW-1185">Reference proteome</keyword>
<protein>
    <submittedName>
        <fullName evidence="2">Uncharacterized protein</fullName>
    </submittedName>
</protein>
<dbReference type="AlphaFoldDB" id="A0A5P1E8R2"/>
<dbReference type="Proteomes" id="UP000243459">
    <property type="component" value="Chromosome 7"/>
</dbReference>
<organism evidence="2 3">
    <name type="scientific">Asparagus officinalis</name>
    <name type="common">Garden asparagus</name>
    <dbReference type="NCBI Taxonomy" id="4686"/>
    <lineage>
        <taxon>Eukaryota</taxon>
        <taxon>Viridiplantae</taxon>
        <taxon>Streptophyta</taxon>
        <taxon>Embryophyta</taxon>
        <taxon>Tracheophyta</taxon>
        <taxon>Spermatophyta</taxon>
        <taxon>Magnoliopsida</taxon>
        <taxon>Liliopsida</taxon>
        <taxon>Asparagales</taxon>
        <taxon>Asparagaceae</taxon>
        <taxon>Asparagoideae</taxon>
        <taxon>Asparagus</taxon>
    </lineage>
</organism>
<evidence type="ECO:0000256" key="1">
    <source>
        <dbReference type="SAM" id="MobiDB-lite"/>
    </source>
</evidence>